<evidence type="ECO:0000256" key="2">
    <source>
        <dbReference type="ARBA" id="ARBA00023012"/>
    </source>
</evidence>
<keyword evidence="11" id="KW-1185">Reference proteome</keyword>
<dbReference type="CDD" id="cd17574">
    <property type="entry name" value="REC_OmpR"/>
    <property type="match status" value="1"/>
</dbReference>
<proteinExistence type="predicted"/>
<name>A0ABQ2KWF0_9BACL</name>
<dbReference type="InterPro" id="IPR036388">
    <property type="entry name" value="WH-like_DNA-bd_sf"/>
</dbReference>
<evidence type="ECO:0000313" key="11">
    <source>
        <dbReference type="Proteomes" id="UP000606653"/>
    </source>
</evidence>
<evidence type="ECO:0000256" key="6">
    <source>
        <dbReference type="PROSITE-ProRule" id="PRU00169"/>
    </source>
</evidence>
<dbReference type="PROSITE" id="PS51755">
    <property type="entry name" value="OMPR_PHOB"/>
    <property type="match status" value="1"/>
</dbReference>
<evidence type="ECO:0000256" key="1">
    <source>
        <dbReference type="ARBA" id="ARBA00022553"/>
    </source>
</evidence>
<dbReference type="InterPro" id="IPR039420">
    <property type="entry name" value="WalR-like"/>
</dbReference>
<dbReference type="SMART" id="SM00862">
    <property type="entry name" value="Trans_reg_C"/>
    <property type="match status" value="1"/>
</dbReference>
<keyword evidence="3" id="KW-0805">Transcription regulation</keyword>
<dbReference type="Gene3D" id="1.10.10.10">
    <property type="entry name" value="Winged helix-like DNA-binding domain superfamily/Winged helix DNA-binding domain"/>
    <property type="match status" value="1"/>
</dbReference>
<dbReference type="SUPFAM" id="SSF52172">
    <property type="entry name" value="CheY-like"/>
    <property type="match status" value="1"/>
</dbReference>
<dbReference type="PROSITE" id="PS50110">
    <property type="entry name" value="RESPONSE_REGULATORY"/>
    <property type="match status" value="1"/>
</dbReference>
<keyword evidence="2" id="KW-0902">Two-component regulatory system</keyword>
<dbReference type="Proteomes" id="UP000606653">
    <property type="component" value="Unassembled WGS sequence"/>
</dbReference>
<dbReference type="InterPro" id="IPR011006">
    <property type="entry name" value="CheY-like_superfamily"/>
</dbReference>
<feature type="DNA-binding region" description="OmpR/PhoB-type" evidence="7">
    <location>
        <begin position="129"/>
        <end position="230"/>
    </location>
</feature>
<evidence type="ECO:0000256" key="3">
    <source>
        <dbReference type="ARBA" id="ARBA00023015"/>
    </source>
</evidence>
<dbReference type="Pfam" id="PF00486">
    <property type="entry name" value="Trans_reg_C"/>
    <property type="match status" value="1"/>
</dbReference>
<dbReference type="Gene3D" id="3.40.50.2300">
    <property type="match status" value="1"/>
</dbReference>
<dbReference type="InterPro" id="IPR001867">
    <property type="entry name" value="OmpR/PhoB-type_DNA-bd"/>
</dbReference>
<dbReference type="SUPFAM" id="SSF46894">
    <property type="entry name" value="C-terminal effector domain of the bipartite response regulators"/>
    <property type="match status" value="1"/>
</dbReference>
<dbReference type="Pfam" id="PF00072">
    <property type="entry name" value="Response_reg"/>
    <property type="match status" value="1"/>
</dbReference>
<feature type="domain" description="OmpR/PhoB-type" evidence="9">
    <location>
        <begin position="129"/>
        <end position="230"/>
    </location>
</feature>
<gene>
    <name evidence="10" type="primary">yrkP</name>
    <name evidence="10" type="ORF">GCM10010969_10140</name>
</gene>
<feature type="domain" description="Response regulatory" evidence="8">
    <location>
        <begin position="4"/>
        <end position="116"/>
    </location>
</feature>
<keyword evidence="5" id="KW-0804">Transcription</keyword>
<sequence>MKNRILLVEDDREIRDLLKLSLSNQGYEVMTAEDGRQALEIVDASFDLIVLDVSMPGLSGIGTCIRIRERFNMPILFLTAKSDTLDKAEGLLAGGDDYMTKPFSEHELHVRVIALLRRYKIYQDKKEDNETFLVAGILKVSELFNEVWKGSQKIELSELEYGILKLLMTRRNKIFPAQNIYESVWKQPYFYDSNNTVMVHIRKLRKKIEDDAANPTYILTEWGRGYRFGK</sequence>
<evidence type="ECO:0000259" key="9">
    <source>
        <dbReference type="PROSITE" id="PS51755"/>
    </source>
</evidence>
<dbReference type="PANTHER" id="PTHR48111:SF2">
    <property type="entry name" value="RESPONSE REGULATOR SAER"/>
    <property type="match status" value="1"/>
</dbReference>
<keyword evidence="4 7" id="KW-0238">DNA-binding</keyword>
<feature type="modified residue" description="4-aspartylphosphate" evidence="6">
    <location>
        <position position="52"/>
    </location>
</feature>
<dbReference type="SMART" id="SM00448">
    <property type="entry name" value="REC"/>
    <property type="match status" value="1"/>
</dbReference>
<evidence type="ECO:0000259" key="8">
    <source>
        <dbReference type="PROSITE" id="PS50110"/>
    </source>
</evidence>
<evidence type="ECO:0000313" key="10">
    <source>
        <dbReference type="EMBL" id="GGN94941.1"/>
    </source>
</evidence>
<dbReference type="RefSeq" id="WP_018977002.1">
    <property type="nucleotide sequence ID" value="NZ_BMLN01000002.1"/>
</dbReference>
<dbReference type="InterPro" id="IPR016032">
    <property type="entry name" value="Sig_transdc_resp-reg_C-effctor"/>
</dbReference>
<evidence type="ECO:0000256" key="4">
    <source>
        <dbReference type="ARBA" id="ARBA00023125"/>
    </source>
</evidence>
<reference evidence="11" key="1">
    <citation type="journal article" date="2019" name="Int. J. Syst. Evol. Microbiol.">
        <title>The Global Catalogue of Microorganisms (GCM) 10K type strain sequencing project: providing services to taxonomists for standard genome sequencing and annotation.</title>
        <authorList>
            <consortium name="The Broad Institute Genomics Platform"/>
            <consortium name="The Broad Institute Genome Sequencing Center for Infectious Disease"/>
            <person name="Wu L."/>
            <person name="Ma J."/>
        </authorList>
    </citation>
    <scope>NUCLEOTIDE SEQUENCE [LARGE SCALE GENOMIC DNA]</scope>
    <source>
        <strain evidence="11">CGMCC 1.6964</strain>
    </source>
</reference>
<dbReference type="InterPro" id="IPR001789">
    <property type="entry name" value="Sig_transdc_resp-reg_receiver"/>
</dbReference>
<dbReference type="EMBL" id="BMLN01000002">
    <property type="protein sequence ID" value="GGN94941.1"/>
    <property type="molecule type" value="Genomic_DNA"/>
</dbReference>
<protein>
    <submittedName>
        <fullName evidence="10">Transcriptional regulatory protein YrkP</fullName>
    </submittedName>
</protein>
<dbReference type="PANTHER" id="PTHR48111">
    <property type="entry name" value="REGULATOR OF RPOS"/>
    <property type="match status" value="1"/>
</dbReference>
<dbReference type="Gene3D" id="6.10.250.690">
    <property type="match status" value="1"/>
</dbReference>
<organism evidence="10 11">
    <name type="scientific">Saccharibacillus kuerlensis</name>
    <dbReference type="NCBI Taxonomy" id="459527"/>
    <lineage>
        <taxon>Bacteria</taxon>
        <taxon>Bacillati</taxon>
        <taxon>Bacillota</taxon>
        <taxon>Bacilli</taxon>
        <taxon>Bacillales</taxon>
        <taxon>Paenibacillaceae</taxon>
        <taxon>Saccharibacillus</taxon>
    </lineage>
</organism>
<evidence type="ECO:0000256" key="5">
    <source>
        <dbReference type="ARBA" id="ARBA00023163"/>
    </source>
</evidence>
<evidence type="ECO:0000256" key="7">
    <source>
        <dbReference type="PROSITE-ProRule" id="PRU01091"/>
    </source>
</evidence>
<comment type="caution">
    <text evidence="10">The sequence shown here is derived from an EMBL/GenBank/DDBJ whole genome shotgun (WGS) entry which is preliminary data.</text>
</comment>
<dbReference type="CDD" id="cd00383">
    <property type="entry name" value="trans_reg_C"/>
    <property type="match status" value="1"/>
</dbReference>
<keyword evidence="1 6" id="KW-0597">Phosphoprotein</keyword>
<accession>A0ABQ2KWF0</accession>